<evidence type="ECO:0000313" key="3">
    <source>
        <dbReference type="Proteomes" id="UP000244731"/>
    </source>
</evidence>
<name>A0A423XRA8_9ENTR</name>
<organism evidence="2 4">
    <name type="scientific">Cronobacter malonaticus</name>
    <dbReference type="NCBI Taxonomy" id="413503"/>
    <lineage>
        <taxon>Bacteria</taxon>
        <taxon>Pseudomonadati</taxon>
        <taxon>Pseudomonadota</taxon>
        <taxon>Gammaproteobacteria</taxon>
        <taxon>Enterobacterales</taxon>
        <taxon>Enterobacteriaceae</taxon>
        <taxon>Cronobacter</taxon>
    </lineage>
</organism>
<evidence type="ECO:0000313" key="1">
    <source>
        <dbReference type="EMBL" id="PUX11205.1"/>
    </source>
</evidence>
<reference evidence="1 3" key="1">
    <citation type="submission" date="2016-12" db="EMBL/GenBank/DDBJ databases">
        <title>Analysis of the Molecular Diversity Among Cronobacter Species Isolated from Filth Flies Using a Pan Genomic DNA Microarray.</title>
        <authorList>
            <person name="Pava-Ripoll M."/>
            <person name="Tall B."/>
            <person name="Farber J."/>
            <person name="Fanning S."/>
            <person name="Lehner A."/>
            <person name="Stephan R."/>
            <person name="Pagotto F."/>
            <person name="Iverson C."/>
            <person name="Ziobro G."/>
            <person name="Miller A."/>
            <person name="Pearson R."/>
            <person name="Yan Q."/>
            <person name="Kim M."/>
            <person name="Jeong S."/>
            <person name="Park J."/>
            <person name="Jun S."/>
            <person name="Choi H."/>
            <person name="Chung T."/>
            <person name="Yoo Y."/>
            <person name="Park E."/>
            <person name="Hwang S."/>
            <person name="Lee B."/>
            <person name="Sathyamoorthy V."/>
            <person name="Carter L."/>
            <person name="Mammel M."/>
            <person name="Jackson S."/>
            <person name="Kothary M."/>
            <person name="Patel I."/>
            <person name="Grim C."/>
            <person name="Gopinath G."/>
            <person name="Gangiredla J."/>
            <person name="Chase H."/>
        </authorList>
    </citation>
    <scope>NUCLEOTIDE SEQUENCE [LARGE SCALE GENOMIC DNA]</scope>
    <source>
        <strain evidence="1 3">MOD1-Md25g</strain>
    </source>
</reference>
<dbReference type="EMBL" id="MSAC01000002">
    <property type="protein sequence ID" value="PUX11205.1"/>
    <property type="molecule type" value="Genomic_DNA"/>
</dbReference>
<dbReference type="EMBL" id="PQJL01000019">
    <property type="protein sequence ID" value="ROW58923.1"/>
    <property type="molecule type" value="Genomic_DNA"/>
</dbReference>
<keyword evidence="3" id="KW-1185">Reference proteome</keyword>
<sequence length="63" mass="6888">MLLCPCVFRKYRAILLAIFNLGSARPCHVLRVRSRACALSALKLAAPITPWVCCKGGKVTLCL</sequence>
<protein>
    <recommendedName>
        <fullName evidence="5">L-asparaginase</fullName>
    </recommendedName>
</protein>
<proteinExistence type="predicted"/>
<dbReference type="AlphaFoldDB" id="A0A423XRA8"/>
<reference evidence="2 4" key="2">
    <citation type="journal article" date="2018" name="Front. Microbiol.">
        <title>An Investigation of an Acute Gastroenteritis Outbreak: Cronobacter sakazakii, a Potential Cause of Food-Borne Illness.</title>
        <authorList>
            <person name="Yong W."/>
            <person name="Guo B."/>
            <person name="Shi X."/>
            <person name="Cheng T."/>
            <person name="Chen M."/>
            <person name="Jiang X."/>
            <person name="Ye Y."/>
            <person name="Wang J."/>
            <person name="Xie G."/>
            <person name="Ding J."/>
        </authorList>
    </citation>
    <scope>NUCLEOTIDE SEQUENCE [LARGE SCALE GENOMIC DNA]</scope>
    <source>
        <strain evidence="2 4">S1</strain>
    </source>
</reference>
<dbReference type="Proteomes" id="UP000244731">
    <property type="component" value="Unassembled WGS sequence"/>
</dbReference>
<gene>
    <name evidence="1" type="ORF">AUM46_00365</name>
    <name evidence="2" type="ORF">C3E80_19040</name>
</gene>
<evidence type="ECO:0000313" key="4">
    <source>
        <dbReference type="Proteomes" id="UP000285793"/>
    </source>
</evidence>
<comment type="caution">
    <text evidence="2">The sequence shown here is derived from an EMBL/GenBank/DDBJ whole genome shotgun (WGS) entry which is preliminary data.</text>
</comment>
<accession>A0A423XRA8</accession>
<dbReference type="Proteomes" id="UP000285793">
    <property type="component" value="Unassembled WGS sequence"/>
</dbReference>
<evidence type="ECO:0000313" key="2">
    <source>
        <dbReference type="EMBL" id="ROW58923.1"/>
    </source>
</evidence>
<evidence type="ECO:0008006" key="5">
    <source>
        <dbReference type="Google" id="ProtNLM"/>
    </source>
</evidence>